<evidence type="ECO:0000313" key="12">
    <source>
        <dbReference type="EMBL" id="MDP9927398.1"/>
    </source>
</evidence>
<proteinExistence type="inferred from homology"/>
<evidence type="ECO:0000256" key="6">
    <source>
        <dbReference type="ARBA" id="ARBA00022827"/>
    </source>
</evidence>
<comment type="similarity">
    <text evidence="10">Belongs to the ApbE family.</text>
</comment>
<dbReference type="GO" id="GO:0046872">
    <property type="term" value="F:metal ion binding"/>
    <property type="evidence" value="ECO:0007669"/>
    <property type="project" value="UniProtKB-UniRule"/>
</dbReference>
<dbReference type="EC" id="2.7.1.180" evidence="1 10"/>
<evidence type="ECO:0000256" key="2">
    <source>
        <dbReference type="ARBA" id="ARBA00016337"/>
    </source>
</evidence>
<evidence type="ECO:0000256" key="8">
    <source>
        <dbReference type="ARBA" id="ARBA00031306"/>
    </source>
</evidence>
<keyword evidence="6 10" id="KW-0274">FAD</keyword>
<feature type="binding site" evidence="11">
    <location>
        <position position="288"/>
    </location>
    <ligand>
        <name>Mg(2+)</name>
        <dbReference type="ChEBI" id="CHEBI:18420"/>
    </ligand>
</feature>
<evidence type="ECO:0000256" key="4">
    <source>
        <dbReference type="ARBA" id="ARBA00022679"/>
    </source>
</evidence>
<evidence type="ECO:0000256" key="3">
    <source>
        <dbReference type="ARBA" id="ARBA00022630"/>
    </source>
</evidence>
<evidence type="ECO:0000256" key="7">
    <source>
        <dbReference type="ARBA" id="ARBA00022842"/>
    </source>
</evidence>
<feature type="binding site" evidence="11">
    <location>
        <position position="292"/>
    </location>
    <ligand>
        <name>Mg(2+)</name>
        <dbReference type="ChEBI" id="CHEBI:18420"/>
    </ligand>
</feature>
<reference evidence="12" key="1">
    <citation type="submission" date="2023-07" db="EMBL/GenBank/DDBJ databases">
        <title>Sorghum-associated microbial communities from plants grown in Nebraska, USA.</title>
        <authorList>
            <person name="Schachtman D."/>
        </authorList>
    </citation>
    <scope>NUCLEOTIDE SEQUENCE</scope>
    <source>
        <strain evidence="12">DS2795</strain>
    </source>
</reference>
<dbReference type="EMBL" id="JAUSRR010000015">
    <property type="protein sequence ID" value="MDP9927398.1"/>
    <property type="molecule type" value="Genomic_DNA"/>
</dbReference>
<sequence>MGLSFSTWRAGGYANAAVPRPADPASLQQLGGQTMGTTWSLRFDNPQMLPLAQVREAVEAALARVIDQMSHWEPDSLISRFNTAPAGSRHALPAEFAQVMQCALAWAQASGGAIDPTVGALVARWGFGPAASQENALPSPDALAALHSNVGWQRLAFDATAPTLLQPGGVQLDLSGIAKGFAVDHGVDALRALGLTDLLFEIGGELRGIGRRPGGAPWQVQVQVDTEMPTPQRIALADMAVATSGDRWHRRALEGRSWSHTIDPRDGEPVAHALASVTVLHPQCMQADALATVLTVLGPDEGLAFAQQRDIAALFISRADDGSLSERATRAWLAQAGA</sequence>
<dbReference type="InterPro" id="IPR024932">
    <property type="entry name" value="ApbE"/>
</dbReference>
<keyword evidence="3 10" id="KW-0285">Flavoprotein</keyword>
<comment type="caution">
    <text evidence="12">The sequence shown here is derived from an EMBL/GenBank/DDBJ whole genome shotgun (WGS) entry which is preliminary data.</text>
</comment>
<dbReference type="Proteomes" id="UP001244295">
    <property type="component" value="Unassembled WGS sequence"/>
</dbReference>
<keyword evidence="12" id="KW-0449">Lipoprotein</keyword>
<feature type="binding site" evidence="11">
    <location>
        <position position="176"/>
    </location>
    <ligand>
        <name>Mg(2+)</name>
        <dbReference type="ChEBI" id="CHEBI:18420"/>
    </ligand>
</feature>
<evidence type="ECO:0000256" key="1">
    <source>
        <dbReference type="ARBA" id="ARBA00011955"/>
    </source>
</evidence>
<dbReference type="SUPFAM" id="SSF143631">
    <property type="entry name" value="ApbE-like"/>
    <property type="match status" value="1"/>
</dbReference>
<dbReference type="InterPro" id="IPR003374">
    <property type="entry name" value="ApbE-like_sf"/>
</dbReference>
<keyword evidence="5 10" id="KW-0479">Metal-binding</keyword>
<evidence type="ECO:0000256" key="5">
    <source>
        <dbReference type="ARBA" id="ARBA00022723"/>
    </source>
</evidence>
<accession>A0AAW8E6G8</accession>
<comment type="catalytic activity">
    <reaction evidence="9 10">
        <text>L-threonyl-[protein] + FAD = FMN-L-threonyl-[protein] + AMP + H(+)</text>
        <dbReference type="Rhea" id="RHEA:36847"/>
        <dbReference type="Rhea" id="RHEA-COMP:11060"/>
        <dbReference type="Rhea" id="RHEA-COMP:11061"/>
        <dbReference type="ChEBI" id="CHEBI:15378"/>
        <dbReference type="ChEBI" id="CHEBI:30013"/>
        <dbReference type="ChEBI" id="CHEBI:57692"/>
        <dbReference type="ChEBI" id="CHEBI:74257"/>
        <dbReference type="ChEBI" id="CHEBI:456215"/>
        <dbReference type="EC" id="2.7.1.180"/>
    </reaction>
</comment>
<dbReference type="GO" id="GO:0016740">
    <property type="term" value="F:transferase activity"/>
    <property type="evidence" value="ECO:0007669"/>
    <property type="project" value="UniProtKB-UniRule"/>
</dbReference>
<dbReference type="PANTHER" id="PTHR30040">
    <property type="entry name" value="THIAMINE BIOSYNTHESIS LIPOPROTEIN APBE"/>
    <property type="match status" value="1"/>
</dbReference>
<evidence type="ECO:0000313" key="13">
    <source>
        <dbReference type="Proteomes" id="UP001244295"/>
    </source>
</evidence>
<dbReference type="Pfam" id="PF02424">
    <property type="entry name" value="ApbE"/>
    <property type="match status" value="1"/>
</dbReference>
<name>A0AAW8E6G8_9BURK</name>
<dbReference type="PANTHER" id="PTHR30040:SF2">
    <property type="entry name" value="FAD:PROTEIN FMN TRANSFERASE"/>
    <property type="match status" value="1"/>
</dbReference>
<comment type="cofactor">
    <cofactor evidence="11">
        <name>Mg(2+)</name>
        <dbReference type="ChEBI" id="CHEBI:18420"/>
    </cofactor>
    <cofactor evidence="11">
        <name>Mn(2+)</name>
        <dbReference type="ChEBI" id="CHEBI:29035"/>
    </cofactor>
    <text evidence="11">Magnesium. Can also use manganese.</text>
</comment>
<dbReference type="RefSeq" id="WP_307586077.1">
    <property type="nucleotide sequence ID" value="NZ_JAUSRQ010000010.1"/>
</dbReference>
<evidence type="ECO:0000256" key="11">
    <source>
        <dbReference type="PIRSR" id="PIRSR006268-2"/>
    </source>
</evidence>
<gene>
    <name evidence="12" type="ORF">J2W25_006450</name>
</gene>
<organism evidence="12 13">
    <name type="scientific">Variovorax boronicumulans</name>
    <dbReference type="NCBI Taxonomy" id="436515"/>
    <lineage>
        <taxon>Bacteria</taxon>
        <taxon>Pseudomonadati</taxon>
        <taxon>Pseudomonadota</taxon>
        <taxon>Betaproteobacteria</taxon>
        <taxon>Burkholderiales</taxon>
        <taxon>Comamonadaceae</taxon>
        <taxon>Variovorax</taxon>
    </lineage>
</organism>
<protein>
    <recommendedName>
        <fullName evidence="2 10">FAD:protein FMN transferase</fullName>
        <ecNumber evidence="1 10">2.7.1.180</ecNumber>
    </recommendedName>
    <alternativeName>
        <fullName evidence="8 10">Flavin transferase</fullName>
    </alternativeName>
</protein>
<evidence type="ECO:0000256" key="9">
    <source>
        <dbReference type="ARBA" id="ARBA00048540"/>
    </source>
</evidence>
<dbReference type="PIRSF" id="PIRSF006268">
    <property type="entry name" value="ApbE"/>
    <property type="match status" value="1"/>
</dbReference>
<dbReference type="Gene3D" id="3.10.520.10">
    <property type="entry name" value="ApbE-like domains"/>
    <property type="match status" value="1"/>
</dbReference>
<evidence type="ECO:0000256" key="10">
    <source>
        <dbReference type="PIRNR" id="PIRNR006268"/>
    </source>
</evidence>
<dbReference type="AlphaFoldDB" id="A0AAW8E6G8"/>
<keyword evidence="7 10" id="KW-0460">Magnesium</keyword>
<keyword evidence="4 10" id="KW-0808">Transferase</keyword>